<feature type="region of interest" description="Disordered" evidence="1">
    <location>
        <begin position="135"/>
        <end position="235"/>
    </location>
</feature>
<dbReference type="AlphaFoldDB" id="A0A7H1QD87"/>
<evidence type="ECO:0000313" key="2">
    <source>
        <dbReference type="EMBL" id="QNT98267.1"/>
    </source>
</evidence>
<feature type="region of interest" description="Disordered" evidence="1">
    <location>
        <begin position="319"/>
        <end position="364"/>
    </location>
</feature>
<feature type="compositionally biased region" description="Basic residues" evidence="1">
    <location>
        <begin position="161"/>
        <end position="173"/>
    </location>
</feature>
<evidence type="ECO:0000313" key="3">
    <source>
        <dbReference type="Proteomes" id="UP000516422"/>
    </source>
</evidence>
<geneLocation type="plasmid" evidence="2 3">
    <name>pSGRIFU2</name>
</geneLocation>
<accession>A0A7H1QD87</accession>
<gene>
    <name evidence="2" type="ORF">HEP81_08039</name>
</gene>
<feature type="compositionally biased region" description="Basic residues" evidence="1">
    <location>
        <begin position="210"/>
        <end position="221"/>
    </location>
</feature>
<dbReference type="EMBL" id="CP051008">
    <property type="protein sequence ID" value="QNT98267.1"/>
    <property type="molecule type" value="Genomic_DNA"/>
</dbReference>
<evidence type="ECO:0000256" key="1">
    <source>
        <dbReference type="SAM" id="MobiDB-lite"/>
    </source>
</evidence>
<name>A0A7H1QD87_9ACTN</name>
<protein>
    <submittedName>
        <fullName evidence="2">Uncharacterized protein</fullName>
    </submittedName>
</protein>
<organism evidence="2 3">
    <name type="scientific">Streptomyces griseofuscus</name>
    <dbReference type="NCBI Taxonomy" id="146922"/>
    <lineage>
        <taxon>Bacteria</taxon>
        <taxon>Bacillati</taxon>
        <taxon>Actinomycetota</taxon>
        <taxon>Actinomycetes</taxon>
        <taxon>Kitasatosporales</taxon>
        <taxon>Streptomycetaceae</taxon>
        <taxon>Streptomyces</taxon>
    </lineage>
</organism>
<dbReference type="Proteomes" id="UP000516422">
    <property type="component" value="Plasmid pSGRIFU2"/>
</dbReference>
<proteinExistence type="predicted"/>
<dbReference type="KEGG" id="sgf:HEP81_08039"/>
<keyword evidence="2" id="KW-0614">Plasmid</keyword>
<reference evidence="2 3" key="1">
    <citation type="submission" date="2020-04" db="EMBL/GenBank/DDBJ databases">
        <title>Characterization and engineering of Streptomyces griseofuscus DSM40191 as a potential heterologous host for expression of BGCs.</title>
        <authorList>
            <person name="Gren T."/>
            <person name="Whitford C.M."/>
            <person name="Mohite O.S."/>
            <person name="Joergensen T.S."/>
            <person name="Nielsen J.B."/>
            <person name="Lee S.Y."/>
            <person name="Weber T."/>
        </authorList>
    </citation>
    <scope>NUCLEOTIDE SEQUENCE [LARGE SCALE GENOMIC DNA]</scope>
    <source>
        <strain evidence="2 3">DSM 40191</strain>
        <plasmid evidence="2 3">pSGRIFU2</plasmid>
    </source>
</reference>
<sequence length="407" mass="42926">MTQVTSNRRAYPIAHYSRTQSGMNRATGRIATRGGKSGRNLFSHVMLKRGACSRCVQSRVASPAHCRVLQGMPAPSGGPVLTRARGPRSRRAGHLACGAARTWRERRGRPPVLTATSVSRRYALGTCPAIVASASPPAARCSGHPARPTCAAQRCRGDPSHRRRPASGRKPGRPRAERSADYAGRAEASAGPGSQGCRIDGGRRLVWPAPRRRGLSKRGLSRPKPSTRGTLVSQPDLQFPGLATAAAGTVSPVPAHEGHSYCAPPPPGTKLHAPAANSTPDSSTVASSIQPSLPFLSSAAHPFTTLMARPAPSCASCFASSPPVRSSGPPPSPARARTRPVEPLTFRRRSRPAPPWRTESSSRSAGRYSVVKHAPRAWTLPCPGEAGLGPMIAYLCRIPCGPVTTLV</sequence>